<evidence type="ECO:0000313" key="1">
    <source>
        <dbReference type="EMBL" id="MEQ2249947.1"/>
    </source>
</evidence>
<sequence>MKRFFSDTLGYIGGHFLNLAQKVRQWFVVDYLTLHRQVEYKPHCFLERKKSQEVLVSYNVLDCVLAVDLLSLSTYESSGTTYSASINLLAPFRCVSVGLLSRIHAIHFLQQHICCDIPTTYYISFCKEAIPESQHQEIVNFPGMKVMISHIFFFHFQF</sequence>
<dbReference type="Proteomes" id="UP001482620">
    <property type="component" value="Unassembled WGS sequence"/>
</dbReference>
<evidence type="ECO:0000313" key="2">
    <source>
        <dbReference type="Proteomes" id="UP001482620"/>
    </source>
</evidence>
<reference evidence="1 2" key="1">
    <citation type="submission" date="2021-06" db="EMBL/GenBank/DDBJ databases">
        <authorList>
            <person name="Palmer J.M."/>
        </authorList>
    </citation>
    <scope>NUCLEOTIDE SEQUENCE [LARGE SCALE GENOMIC DNA]</scope>
    <source>
        <strain evidence="2">if_2019</strain>
        <tissue evidence="1">Muscle</tissue>
    </source>
</reference>
<keyword evidence="2" id="KW-1185">Reference proteome</keyword>
<name>A0ABV0UXN4_9TELE</name>
<gene>
    <name evidence="1" type="ORF">ILYODFUR_034757</name>
</gene>
<comment type="caution">
    <text evidence="1">The sequence shown here is derived from an EMBL/GenBank/DDBJ whole genome shotgun (WGS) entry which is preliminary data.</text>
</comment>
<proteinExistence type="predicted"/>
<dbReference type="EMBL" id="JAHRIQ010087468">
    <property type="protein sequence ID" value="MEQ2249947.1"/>
    <property type="molecule type" value="Genomic_DNA"/>
</dbReference>
<accession>A0ABV0UXN4</accession>
<organism evidence="1 2">
    <name type="scientific">Ilyodon furcidens</name>
    <name type="common">goldbreast splitfin</name>
    <dbReference type="NCBI Taxonomy" id="33524"/>
    <lineage>
        <taxon>Eukaryota</taxon>
        <taxon>Metazoa</taxon>
        <taxon>Chordata</taxon>
        <taxon>Craniata</taxon>
        <taxon>Vertebrata</taxon>
        <taxon>Euteleostomi</taxon>
        <taxon>Actinopterygii</taxon>
        <taxon>Neopterygii</taxon>
        <taxon>Teleostei</taxon>
        <taxon>Neoteleostei</taxon>
        <taxon>Acanthomorphata</taxon>
        <taxon>Ovalentaria</taxon>
        <taxon>Atherinomorphae</taxon>
        <taxon>Cyprinodontiformes</taxon>
        <taxon>Goodeidae</taxon>
        <taxon>Ilyodon</taxon>
    </lineage>
</organism>
<protein>
    <submittedName>
        <fullName evidence="1">Uncharacterized protein</fullName>
    </submittedName>
</protein>